<organism evidence="3 4">
    <name type="scientific">Choanephora cucurbitarum</name>
    <dbReference type="NCBI Taxonomy" id="101091"/>
    <lineage>
        <taxon>Eukaryota</taxon>
        <taxon>Fungi</taxon>
        <taxon>Fungi incertae sedis</taxon>
        <taxon>Mucoromycota</taxon>
        <taxon>Mucoromycotina</taxon>
        <taxon>Mucoromycetes</taxon>
        <taxon>Mucorales</taxon>
        <taxon>Mucorineae</taxon>
        <taxon>Choanephoraceae</taxon>
        <taxon>Choanephoroideae</taxon>
        <taxon>Choanephora</taxon>
    </lineage>
</organism>
<keyword evidence="2" id="KW-0732">Signal</keyword>
<evidence type="ECO:0000313" key="4">
    <source>
        <dbReference type="Proteomes" id="UP000093000"/>
    </source>
</evidence>
<feature type="region of interest" description="Disordered" evidence="1">
    <location>
        <begin position="90"/>
        <end position="120"/>
    </location>
</feature>
<gene>
    <name evidence="3" type="ORF">A0J61_05423</name>
</gene>
<proteinExistence type="predicted"/>
<dbReference type="Proteomes" id="UP000093000">
    <property type="component" value="Unassembled WGS sequence"/>
</dbReference>
<dbReference type="EMBL" id="LUGH01000291">
    <property type="protein sequence ID" value="OBZ86536.1"/>
    <property type="molecule type" value="Genomic_DNA"/>
</dbReference>
<evidence type="ECO:0000313" key="3">
    <source>
        <dbReference type="EMBL" id="OBZ86536.1"/>
    </source>
</evidence>
<keyword evidence="4" id="KW-1185">Reference proteome</keyword>
<feature type="signal peptide" evidence="2">
    <location>
        <begin position="1"/>
        <end position="20"/>
    </location>
</feature>
<protein>
    <submittedName>
        <fullName evidence="3">Uncharacterized protein</fullName>
    </submittedName>
</protein>
<dbReference type="OrthoDB" id="10541166at2759"/>
<dbReference type="InParanoid" id="A0A1C7NDA1"/>
<evidence type="ECO:0000256" key="1">
    <source>
        <dbReference type="SAM" id="MobiDB-lite"/>
    </source>
</evidence>
<feature type="compositionally biased region" description="Acidic residues" evidence="1">
    <location>
        <begin position="109"/>
        <end position="120"/>
    </location>
</feature>
<feature type="region of interest" description="Disordered" evidence="1">
    <location>
        <begin position="24"/>
        <end position="63"/>
    </location>
</feature>
<name>A0A1C7NDA1_9FUNG</name>
<feature type="chain" id="PRO_5008889632" evidence="2">
    <location>
        <begin position="21"/>
        <end position="120"/>
    </location>
</feature>
<sequence length="120" mass="13009">MQQFCLYLSMAMLAISMVHAAPNYPPVGKTSLTQRDIHPPSQRVPSVTKKSKRASPPSADANDKWVQQIKQDPAVQSVIDFLIQSIITSMNHPTAGKVAPPTDTAAKEEEADDEEGGPEP</sequence>
<evidence type="ECO:0000256" key="2">
    <source>
        <dbReference type="SAM" id="SignalP"/>
    </source>
</evidence>
<accession>A0A1C7NDA1</accession>
<reference evidence="3 4" key="1">
    <citation type="submission" date="2016-03" db="EMBL/GenBank/DDBJ databases">
        <title>Choanephora cucurbitarum.</title>
        <authorList>
            <person name="Min B."/>
            <person name="Park H."/>
            <person name="Park J.-H."/>
            <person name="Shin H.-D."/>
            <person name="Choi I.-G."/>
        </authorList>
    </citation>
    <scope>NUCLEOTIDE SEQUENCE [LARGE SCALE GENOMIC DNA]</scope>
    <source>
        <strain evidence="3 4">KUS-F28377</strain>
    </source>
</reference>
<comment type="caution">
    <text evidence="3">The sequence shown here is derived from an EMBL/GenBank/DDBJ whole genome shotgun (WGS) entry which is preliminary data.</text>
</comment>
<dbReference type="AlphaFoldDB" id="A0A1C7NDA1"/>